<dbReference type="EMBL" id="BGPR01063228">
    <property type="protein sequence ID" value="GBO38482.1"/>
    <property type="molecule type" value="Genomic_DNA"/>
</dbReference>
<feature type="non-terminal residue" evidence="1">
    <location>
        <position position="1"/>
    </location>
</feature>
<accession>A0A4Y2WQK5</accession>
<evidence type="ECO:0000313" key="1">
    <source>
        <dbReference type="EMBL" id="GBO38482.1"/>
    </source>
</evidence>
<dbReference type="OrthoDB" id="6436723at2759"/>
<protein>
    <submittedName>
        <fullName evidence="1">Uncharacterized protein</fullName>
    </submittedName>
</protein>
<comment type="caution">
    <text evidence="1">The sequence shown here is derived from an EMBL/GenBank/DDBJ whole genome shotgun (WGS) entry which is preliminary data.</text>
</comment>
<sequence length="101" mass="11512">EEEHLLPHPYKTDCFNYDVSGTKNKTGPRSQEACRESCRKNYLKQCLGCDVGRTMNKSPKELCDRNRNFTLLKHGCGPSPEEMMITNNHLECLGKCKSDCV</sequence>
<evidence type="ECO:0000313" key="2">
    <source>
        <dbReference type="Proteomes" id="UP000499080"/>
    </source>
</evidence>
<keyword evidence="2" id="KW-1185">Reference proteome</keyword>
<proteinExistence type="predicted"/>
<dbReference type="AlphaFoldDB" id="A0A4Y2WQK5"/>
<dbReference type="Proteomes" id="UP000499080">
    <property type="component" value="Unassembled WGS sequence"/>
</dbReference>
<reference evidence="1 2" key="1">
    <citation type="journal article" date="2019" name="Sci. Rep.">
        <title>Orb-weaving spider Araneus ventricosus genome elucidates the spidroin gene catalogue.</title>
        <authorList>
            <person name="Kono N."/>
            <person name="Nakamura H."/>
            <person name="Ohtoshi R."/>
            <person name="Moran D.A.P."/>
            <person name="Shinohara A."/>
            <person name="Yoshida Y."/>
            <person name="Fujiwara M."/>
            <person name="Mori M."/>
            <person name="Tomita M."/>
            <person name="Arakawa K."/>
        </authorList>
    </citation>
    <scope>NUCLEOTIDE SEQUENCE [LARGE SCALE GENOMIC DNA]</scope>
</reference>
<organism evidence="1 2">
    <name type="scientific">Araneus ventricosus</name>
    <name type="common">Orbweaver spider</name>
    <name type="synonym">Epeira ventricosa</name>
    <dbReference type="NCBI Taxonomy" id="182803"/>
    <lineage>
        <taxon>Eukaryota</taxon>
        <taxon>Metazoa</taxon>
        <taxon>Ecdysozoa</taxon>
        <taxon>Arthropoda</taxon>
        <taxon>Chelicerata</taxon>
        <taxon>Arachnida</taxon>
        <taxon>Araneae</taxon>
        <taxon>Araneomorphae</taxon>
        <taxon>Entelegynae</taxon>
        <taxon>Araneoidea</taxon>
        <taxon>Araneidae</taxon>
        <taxon>Araneus</taxon>
    </lineage>
</organism>
<gene>
    <name evidence="1" type="ORF">AVEN_77460_1</name>
</gene>
<name>A0A4Y2WQK5_ARAVE</name>